<feature type="transmembrane region" description="Helical" evidence="6">
    <location>
        <begin position="47"/>
        <end position="66"/>
    </location>
</feature>
<keyword evidence="4 5" id="KW-0472">Membrane</keyword>
<comment type="subcellular location">
    <subcellularLocation>
        <location evidence="1">Membrane</location>
        <topology evidence="1">Multi-pass membrane protein</topology>
    </subcellularLocation>
</comment>
<proteinExistence type="predicted"/>
<dbReference type="PROSITE" id="PS51225">
    <property type="entry name" value="MARVEL"/>
    <property type="match status" value="1"/>
</dbReference>
<accession>A0AAV5WTX4</accession>
<keyword evidence="3 6" id="KW-1133">Transmembrane helix</keyword>
<organism evidence="8 9">
    <name type="scientific">Pristionchus fissidentatus</name>
    <dbReference type="NCBI Taxonomy" id="1538716"/>
    <lineage>
        <taxon>Eukaryota</taxon>
        <taxon>Metazoa</taxon>
        <taxon>Ecdysozoa</taxon>
        <taxon>Nematoda</taxon>
        <taxon>Chromadorea</taxon>
        <taxon>Rhabditida</taxon>
        <taxon>Rhabditina</taxon>
        <taxon>Diplogasteromorpha</taxon>
        <taxon>Diplogasteroidea</taxon>
        <taxon>Neodiplogasteridae</taxon>
        <taxon>Pristionchus</taxon>
    </lineage>
</organism>
<dbReference type="EMBL" id="BTSY01000007">
    <property type="protein sequence ID" value="GMT35731.1"/>
    <property type="molecule type" value="Genomic_DNA"/>
</dbReference>
<feature type="transmembrane region" description="Helical" evidence="6">
    <location>
        <begin position="72"/>
        <end position="93"/>
    </location>
</feature>
<feature type="transmembrane region" description="Helical" evidence="6">
    <location>
        <begin position="146"/>
        <end position="167"/>
    </location>
</feature>
<comment type="caution">
    <text evidence="8">The sequence shown here is derived from an EMBL/GenBank/DDBJ whole genome shotgun (WGS) entry which is preliminary data.</text>
</comment>
<feature type="domain" description="MARVEL" evidence="7">
    <location>
        <begin position="37"/>
        <end position="165"/>
    </location>
</feature>
<evidence type="ECO:0000256" key="4">
    <source>
        <dbReference type="ARBA" id="ARBA00023136"/>
    </source>
</evidence>
<evidence type="ECO:0000313" key="9">
    <source>
        <dbReference type="Proteomes" id="UP001432322"/>
    </source>
</evidence>
<evidence type="ECO:0000256" key="6">
    <source>
        <dbReference type="SAM" id="Phobius"/>
    </source>
</evidence>
<evidence type="ECO:0000256" key="1">
    <source>
        <dbReference type="ARBA" id="ARBA00004141"/>
    </source>
</evidence>
<dbReference type="GO" id="GO:0016020">
    <property type="term" value="C:membrane"/>
    <property type="evidence" value="ECO:0007669"/>
    <property type="project" value="UniProtKB-SubCell"/>
</dbReference>
<dbReference type="AlphaFoldDB" id="A0AAV5WTX4"/>
<sequence length="196" mass="22115">SWYSKAAKMSNKVDYYLEIYPTTLDVNGRNFLVDTLFLPSSRGLIKVFEIILCFIAMLLIASSQGVEEERSFGLFVSFLGLSCSFSLLVAYVLMLNSKMSQLSWFIIECIYYVIMTILLLVAGIGMAVFCAGYWSSRNPVWSTVPSLAAGTLFVATLVFIVDLLTIIRYFKRYTWRPSFDYSAQSVPTNKSTLPTN</sequence>
<evidence type="ECO:0000259" key="7">
    <source>
        <dbReference type="PROSITE" id="PS51225"/>
    </source>
</evidence>
<dbReference type="PANTHER" id="PTHR22776:SF100">
    <property type="entry name" value="MARVEL DOMAIN-CONTAINING PROTEIN"/>
    <property type="match status" value="1"/>
</dbReference>
<keyword evidence="2 5" id="KW-0812">Transmembrane</keyword>
<name>A0AAV5WTX4_9BILA</name>
<evidence type="ECO:0000256" key="3">
    <source>
        <dbReference type="ARBA" id="ARBA00022989"/>
    </source>
</evidence>
<keyword evidence="9" id="KW-1185">Reference proteome</keyword>
<evidence type="ECO:0000256" key="2">
    <source>
        <dbReference type="ARBA" id="ARBA00022692"/>
    </source>
</evidence>
<dbReference type="InterPro" id="IPR008253">
    <property type="entry name" value="Marvel"/>
</dbReference>
<evidence type="ECO:0000256" key="5">
    <source>
        <dbReference type="PROSITE-ProRule" id="PRU00581"/>
    </source>
</evidence>
<dbReference type="Pfam" id="PF01284">
    <property type="entry name" value="MARVEL"/>
    <property type="match status" value="1"/>
</dbReference>
<evidence type="ECO:0000313" key="8">
    <source>
        <dbReference type="EMBL" id="GMT35731.1"/>
    </source>
</evidence>
<feature type="transmembrane region" description="Helical" evidence="6">
    <location>
        <begin position="105"/>
        <end position="134"/>
    </location>
</feature>
<dbReference type="PANTHER" id="PTHR22776">
    <property type="entry name" value="MARVEL-CONTAINING POTENTIAL LIPID RAFT-ASSOCIATED PROTEIN"/>
    <property type="match status" value="1"/>
</dbReference>
<protein>
    <recommendedName>
        <fullName evidence="7">MARVEL domain-containing protein</fullName>
    </recommendedName>
</protein>
<reference evidence="8" key="1">
    <citation type="submission" date="2023-10" db="EMBL/GenBank/DDBJ databases">
        <title>Genome assembly of Pristionchus species.</title>
        <authorList>
            <person name="Yoshida K."/>
            <person name="Sommer R.J."/>
        </authorList>
    </citation>
    <scope>NUCLEOTIDE SEQUENCE</scope>
    <source>
        <strain evidence="8">RS5133</strain>
    </source>
</reference>
<dbReference type="Proteomes" id="UP001432322">
    <property type="component" value="Unassembled WGS sequence"/>
</dbReference>
<feature type="non-terminal residue" evidence="8">
    <location>
        <position position="1"/>
    </location>
</feature>
<gene>
    <name evidence="8" type="ORF">PFISCL1PPCAC_27028</name>
</gene>
<dbReference type="InterPro" id="IPR050578">
    <property type="entry name" value="MARVEL-CKLF_proteins"/>
</dbReference>